<reference evidence="2 3" key="1">
    <citation type="submission" date="2024-09" db="EMBL/GenBank/DDBJ databases">
        <authorList>
            <person name="Sun Q."/>
            <person name="Mori K."/>
        </authorList>
    </citation>
    <scope>NUCLEOTIDE SEQUENCE [LARGE SCALE GENOMIC DNA]</scope>
    <source>
        <strain evidence="2 3">CGMCC 1.15906</strain>
    </source>
</reference>
<keyword evidence="2" id="KW-0808">Transferase</keyword>
<evidence type="ECO:0000313" key="3">
    <source>
        <dbReference type="Proteomes" id="UP001589890"/>
    </source>
</evidence>
<dbReference type="RefSeq" id="WP_380049163.1">
    <property type="nucleotide sequence ID" value="NZ_JBHLTC010000021.1"/>
</dbReference>
<evidence type="ECO:0000313" key="2">
    <source>
        <dbReference type="EMBL" id="MFC0626077.1"/>
    </source>
</evidence>
<proteinExistence type="predicted"/>
<dbReference type="Proteomes" id="UP001589890">
    <property type="component" value="Unassembled WGS sequence"/>
</dbReference>
<dbReference type="GO" id="GO:0008168">
    <property type="term" value="F:methyltransferase activity"/>
    <property type="evidence" value="ECO:0007669"/>
    <property type="project" value="UniProtKB-KW"/>
</dbReference>
<dbReference type="CDD" id="cd02440">
    <property type="entry name" value="AdoMet_MTases"/>
    <property type="match status" value="1"/>
</dbReference>
<keyword evidence="3" id="KW-1185">Reference proteome</keyword>
<dbReference type="EC" id="2.1.1.-" evidence="2"/>
<dbReference type="Gene3D" id="3.40.50.150">
    <property type="entry name" value="Vaccinia Virus protein VP39"/>
    <property type="match status" value="1"/>
</dbReference>
<dbReference type="InterPro" id="IPR013216">
    <property type="entry name" value="Methyltransf_11"/>
</dbReference>
<comment type="caution">
    <text evidence="2">The sequence shown here is derived from an EMBL/GenBank/DDBJ whole genome shotgun (WGS) entry which is preliminary data.</text>
</comment>
<dbReference type="PANTHER" id="PTHR45036:SF1">
    <property type="entry name" value="METHYLTRANSFERASE LIKE 7A"/>
    <property type="match status" value="1"/>
</dbReference>
<evidence type="ECO:0000259" key="1">
    <source>
        <dbReference type="Pfam" id="PF08241"/>
    </source>
</evidence>
<dbReference type="Pfam" id="PF08241">
    <property type="entry name" value="Methyltransf_11"/>
    <property type="match status" value="1"/>
</dbReference>
<keyword evidence="2" id="KW-0489">Methyltransferase</keyword>
<accession>A0ABV6QR30</accession>
<dbReference type="SUPFAM" id="SSF53335">
    <property type="entry name" value="S-adenosyl-L-methionine-dependent methyltransferases"/>
    <property type="match status" value="1"/>
</dbReference>
<sequence length="213" mass="23580">MSARMSNNATERLFAAIYDPFLWLGERRGMRMRRQLLIGQARGHVLEIGAGTGLNLPYYSDEVEQLILTEPVGATYDLLSTRAGSLARTAVVQAPGDALPVESGTVDTVVSTLVLCTVPLVEPVLAEVVRILKPGGRLLFLEHVRASDGRLARRQDRLSNAWAVLAQGCRCDRDTESLLRRYFNVDQVRYDSWRGMPSLVRPLVTGTAMVKAR</sequence>
<gene>
    <name evidence="2" type="ORF">ACFFGN_18505</name>
</gene>
<dbReference type="EMBL" id="JBHLTC010000021">
    <property type="protein sequence ID" value="MFC0626077.1"/>
    <property type="molecule type" value="Genomic_DNA"/>
</dbReference>
<organism evidence="2 3">
    <name type="scientific">Kribbella deserti</name>
    <dbReference type="NCBI Taxonomy" id="1926257"/>
    <lineage>
        <taxon>Bacteria</taxon>
        <taxon>Bacillati</taxon>
        <taxon>Actinomycetota</taxon>
        <taxon>Actinomycetes</taxon>
        <taxon>Propionibacteriales</taxon>
        <taxon>Kribbellaceae</taxon>
        <taxon>Kribbella</taxon>
    </lineage>
</organism>
<dbReference type="InterPro" id="IPR052356">
    <property type="entry name" value="Thiol_S-MT"/>
</dbReference>
<protein>
    <submittedName>
        <fullName evidence="2">Class I SAM-dependent methyltransferase</fullName>
        <ecNumber evidence="2">2.1.1.-</ecNumber>
    </submittedName>
</protein>
<dbReference type="PANTHER" id="PTHR45036">
    <property type="entry name" value="METHYLTRANSFERASE LIKE 7B"/>
    <property type="match status" value="1"/>
</dbReference>
<dbReference type="GO" id="GO:0032259">
    <property type="term" value="P:methylation"/>
    <property type="evidence" value="ECO:0007669"/>
    <property type="project" value="UniProtKB-KW"/>
</dbReference>
<name>A0ABV6QR30_9ACTN</name>
<feature type="domain" description="Methyltransferase type 11" evidence="1">
    <location>
        <begin position="46"/>
        <end position="140"/>
    </location>
</feature>
<dbReference type="InterPro" id="IPR029063">
    <property type="entry name" value="SAM-dependent_MTases_sf"/>
</dbReference>